<protein>
    <submittedName>
        <fullName evidence="1">Coat protein</fullName>
    </submittedName>
</protein>
<accession>A0A8S5L3M1</accession>
<sequence length="165" mass="17444">MSITFQATDTTTSPVTGARSFGPVPINYAADWRIVSEKPNEIVMTNITSPLDNPEKIRIAYSEVNDIFKGSDLALDPSAAVNSQAKKGASILIQLTTGAVDSVTGLTFPFSAHIVLKMPLGAAPGNTEFGTVMNRLLGHFYDTQATSSASRLAALLRGSLEPVGM</sequence>
<evidence type="ECO:0000313" key="1">
    <source>
        <dbReference type="EMBL" id="DAD52265.1"/>
    </source>
</evidence>
<name>A0A8S5L3M1_9VIRU</name>
<keyword evidence="1" id="KW-0946">Virion</keyword>
<keyword evidence="2" id="KW-1185">Reference proteome</keyword>
<dbReference type="KEGG" id="vg:80399378"/>
<organism evidence="1 2">
    <name type="scientific">ssRNA phage SRR6960799_3</name>
    <dbReference type="NCBI Taxonomy" id="2786587"/>
    <lineage>
        <taxon>Viruses</taxon>
        <taxon>Riboviria</taxon>
        <taxon>Orthornavirae</taxon>
        <taxon>Lenarviricota</taxon>
        <taxon>Leviviricetes</taxon>
        <taxon>Timlovirales</taxon>
        <taxon>Blumeviridae</taxon>
        <taxon>Dehgumevirus</taxon>
        <taxon>Dehgumevirus asiovivens</taxon>
    </lineage>
</organism>
<dbReference type="EMBL" id="BK014052">
    <property type="protein sequence ID" value="DAD52265.1"/>
    <property type="molecule type" value="Genomic_RNA"/>
</dbReference>
<dbReference type="GO" id="GO:0019028">
    <property type="term" value="C:viral capsid"/>
    <property type="evidence" value="ECO:0007669"/>
    <property type="project" value="UniProtKB-KW"/>
</dbReference>
<proteinExistence type="predicted"/>
<dbReference type="RefSeq" id="YP_010770151.1">
    <property type="nucleotide sequence ID" value="NC_074179.1"/>
</dbReference>
<gene>
    <name evidence="1" type="primary">SRR6960799_3_2</name>
</gene>
<reference evidence="1" key="1">
    <citation type="submission" date="2020-09" db="EMBL/GenBank/DDBJ databases">
        <title>Leviviricetes taxonomy.</title>
        <authorList>
            <person name="Stockdale S.R."/>
            <person name="Callanan J."/>
            <person name="Adriaenssens E.M."/>
            <person name="Kuhn J.H."/>
            <person name="Rumnieks J."/>
            <person name="Shkoporov A."/>
            <person name="Draper L.A."/>
            <person name="Ross P."/>
            <person name="Hill C."/>
        </authorList>
    </citation>
    <scope>NUCLEOTIDE SEQUENCE</scope>
</reference>
<keyword evidence="1" id="KW-0167">Capsid protein</keyword>
<dbReference type="Proteomes" id="UP000683137">
    <property type="component" value="Segment"/>
</dbReference>
<evidence type="ECO:0000313" key="2">
    <source>
        <dbReference type="Proteomes" id="UP000683137"/>
    </source>
</evidence>
<dbReference type="GeneID" id="80399378"/>